<protein>
    <recommendedName>
        <fullName evidence="6">Large ribosomal subunit protein uL29m</fullName>
    </recommendedName>
</protein>
<organism evidence="7 8">
    <name type="scientific">Intoshia linei</name>
    <dbReference type="NCBI Taxonomy" id="1819745"/>
    <lineage>
        <taxon>Eukaryota</taxon>
        <taxon>Metazoa</taxon>
        <taxon>Spiralia</taxon>
        <taxon>Lophotrochozoa</taxon>
        <taxon>Mesozoa</taxon>
        <taxon>Orthonectida</taxon>
        <taxon>Rhopaluridae</taxon>
        <taxon>Intoshia</taxon>
    </lineage>
</organism>
<dbReference type="Proteomes" id="UP000078046">
    <property type="component" value="Unassembled WGS sequence"/>
</dbReference>
<dbReference type="AlphaFoldDB" id="A0A177B4N4"/>
<dbReference type="Gene3D" id="6.10.330.20">
    <property type="match status" value="1"/>
</dbReference>
<keyword evidence="5" id="KW-0687">Ribonucleoprotein</keyword>
<dbReference type="PANTHER" id="PTHR21183">
    <property type="entry name" value="RIBOSOMAL PROTEIN L47, MITOCHONDRIAL-RELATED"/>
    <property type="match status" value="1"/>
</dbReference>
<proteinExistence type="inferred from homology"/>
<evidence type="ECO:0000256" key="2">
    <source>
        <dbReference type="ARBA" id="ARBA00009254"/>
    </source>
</evidence>
<dbReference type="GO" id="GO:0003735">
    <property type="term" value="F:structural constituent of ribosome"/>
    <property type="evidence" value="ECO:0007669"/>
    <property type="project" value="InterPro"/>
</dbReference>
<dbReference type="InterPro" id="IPR010729">
    <property type="entry name" value="Ribosomal_uL29_mit"/>
</dbReference>
<accession>A0A177B4N4</accession>
<sequence length="211" mass="25398">MLKIYNLKILYQKLKLNDFTKRSFSISHNLNNLNQFFDHEDHIDNSKISVGRPWKIEELRIKSNTDLHKLWYVILKERNMLMTMQHEYKRLNEALPASHRLENVEESLENILDVVCERDKAVNKLEHGYTSNTEPYTEKNILGIESKVTPKEHYEPYHLHVPEFEDLSGPWQDKYLKLLREKEMSLKNGTRKRLLKEQMKDDKFFQNLKKL</sequence>
<name>A0A177B4N4_9BILA</name>
<dbReference type="OrthoDB" id="270763at2759"/>
<dbReference type="GO" id="GO:0032543">
    <property type="term" value="P:mitochondrial translation"/>
    <property type="evidence" value="ECO:0007669"/>
    <property type="project" value="TreeGrafter"/>
</dbReference>
<comment type="similarity">
    <text evidence="2">Belongs to the universal ribosomal protein uL29 family.</text>
</comment>
<evidence type="ECO:0000256" key="3">
    <source>
        <dbReference type="ARBA" id="ARBA00022980"/>
    </source>
</evidence>
<keyword evidence="8" id="KW-1185">Reference proteome</keyword>
<evidence type="ECO:0000256" key="6">
    <source>
        <dbReference type="ARBA" id="ARBA00035289"/>
    </source>
</evidence>
<evidence type="ECO:0000256" key="1">
    <source>
        <dbReference type="ARBA" id="ARBA00004173"/>
    </source>
</evidence>
<evidence type="ECO:0000256" key="5">
    <source>
        <dbReference type="ARBA" id="ARBA00023274"/>
    </source>
</evidence>
<dbReference type="PANTHER" id="PTHR21183:SF18">
    <property type="entry name" value="LARGE RIBOSOMAL SUBUNIT PROTEIN UL29M"/>
    <property type="match status" value="1"/>
</dbReference>
<gene>
    <name evidence="7" type="ORF">A3Q56_03025</name>
</gene>
<dbReference type="EMBL" id="LWCA01000313">
    <property type="protein sequence ID" value="OAF69249.1"/>
    <property type="molecule type" value="Genomic_DNA"/>
</dbReference>
<dbReference type="Pfam" id="PF06984">
    <property type="entry name" value="MRP-L47"/>
    <property type="match status" value="1"/>
</dbReference>
<evidence type="ECO:0000256" key="4">
    <source>
        <dbReference type="ARBA" id="ARBA00023128"/>
    </source>
</evidence>
<dbReference type="GO" id="GO:0005762">
    <property type="term" value="C:mitochondrial large ribosomal subunit"/>
    <property type="evidence" value="ECO:0007669"/>
    <property type="project" value="TreeGrafter"/>
</dbReference>
<keyword evidence="3 7" id="KW-0689">Ribosomal protein</keyword>
<evidence type="ECO:0000313" key="7">
    <source>
        <dbReference type="EMBL" id="OAF69249.1"/>
    </source>
</evidence>
<comment type="caution">
    <text evidence="7">The sequence shown here is derived from an EMBL/GenBank/DDBJ whole genome shotgun (WGS) entry which is preliminary data.</text>
</comment>
<reference evidence="7 8" key="1">
    <citation type="submission" date="2016-04" db="EMBL/GenBank/DDBJ databases">
        <title>The genome of Intoshia linei affirms orthonectids as highly simplified spiralians.</title>
        <authorList>
            <person name="Mikhailov K.V."/>
            <person name="Slusarev G.S."/>
            <person name="Nikitin M.A."/>
            <person name="Logacheva M.D."/>
            <person name="Penin A."/>
            <person name="Aleoshin V."/>
            <person name="Panchin Y.V."/>
        </authorList>
    </citation>
    <scope>NUCLEOTIDE SEQUENCE [LARGE SCALE GENOMIC DNA]</scope>
    <source>
        <strain evidence="7">Intl2013</strain>
        <tissue evidence="7">Whole animal</tissue>
    </source>
</reference>
<comment type="subcellular location">
    <subcellularLocation>
        <location evidence="1">Mitochondrion</location>
    </subcellularLocation>
</comment>
<dbReference type="InterPro" id="IPR038340">
    <property type="entry name" value="MRP-L47_sf"/>
</dbReference>
<evidence type="ECO:0000313" key="8">
    <source>
        <dbReference type="Proteomes" id="UP000078046"/>
    </source>
</evidence>
<keyword evidence="4" id="KW-0496">Mitochondrion</keyword>